<dbReference type="AlphaFoldDB" id="A0A317KD58"/>
<sequence>MSGQVGRFSAQIMRRRLAQAAARLFLSSATLVVSRSLLPRSWWVSASGPFSMDESCRHLGSAGDGGEGYGDFRP</sequence>
<organism evidence="1 2">
    <name type="scientific">Micromonospora globispora</name>
    <dbReference type="NCBI Taxonomy" id="1450148"/>
    <lineage>
        <taxon>Bacteria</taxon>
        <taxon>Bacillati</taxon>
        <taxon>Actinomycetota</taxon>
        <taxon>Actinomycetes</taxon>
        <taxon>Micromonosporales</taxon>
        <taxon>Micromonosporaceae</taxon>
        <taxon>Micromonospora</taxon>
    </lineage>
</organism>
<proteinExistence type="predicted"/>
<evidence type="ECO:0000313" key="2">
    <source>
        <dbReference type="Proteomes" id="UP000245683"/>
    </source>
</evidence>
<evidence type="ECO:0000313" key="1">
    <source>
        <dbReference type="EMBL" id="PWU51480.1"/>
    </source>
</evidence>
<dbReference type="Proteomes" id="UP000245683">
    <property type="component" value="Unassembled WGS sequence"/>
</dbReference>
<reference evidence="2" key="1">
    <citation type="submission" date="2018-05" db="EMBL/GenBank/DDBJ databases">
        <title>Micromonospora globispora sp. nov. and Micromonospora rugosa sp. nov., isolated from marine sediment.</title>
        <authorList>
            <person name="Carro L."/>
            <person name="Aysel V."/>
            <person name="Cetin D."/>
            <person name="Igual J.M."/>
            <person name="Klenk H.-P."/>
            <person name="Trujillo M.E."/>
            <person name="Sahin N."/>
        </authorList>
    </citation>
    <scope>NUCLEOTIDE SEQUENCE [LARGE SCALE GENOMIC DNA]</scope>
    <source>
        <strain evidence="2">S2904</strain>
    </source>
</reference>
<protein>
    <submittedName>
        <fullName evidence="1">Uncharacterized protein</fullName>
    </submittedName>
</protein>
<dbReference type="EMBL" id="QGSV01000087">
    <property type="protein sequence ID" value="PWU51480.1"/>
    <property type="molecule type" value="Genomic_DNA"/>
</dbReference>
<comment type="caution">
    <text evidence="1">The sequence shown here is derived from an EMBL/GenBank/DDBJ whole genome shotgun (WGS) entry which is preliminary data.</text>
</comment>
<accession>A0A317KD58</accession>
<name>A0A317KD58_9ACTN</name>
<gene>
    <name evidence="1" type="ORF">DLJ46_05000</name>
</gene>
<keyword evidence="2" id="KW-1185">Reference proteome</keyword>